<dbReference type="InterPro" id="IPR018702">
    <property type="entry name" value="DUF2207"/>
</dbReference>
<dbReference type="EMBL" id="DTDJ01000011">
    <property type="protein sequence ID" value="HGL16874.1"/>
    <property type="molecule type" value="Genomic_DNA"/>
</dbReference>
<dbReference type="Pfam" id="PF20990">
    <property type="entry name" value="DUF2207_C"/>
    <property type="match status" value="1"/>
</dbReference>
<comment type="caution">
    <text evidence="4">The sequence shown here is derived from an EMBL/GenBank/DDBJ whole genome shotgun (WGS) entry which is preliminary data.</text>
</comment>
<evidence type="ECO:0000256" key="1">
    <source>
        <dbReference type="SAM" id="Phobius"/>
    </source>
</evidence>
<gene>
    <name evidence="4" type="ORF">ENU66_00815</name>
</gene>
<keyword evidence="1" id="KW-1133">Transmembrane helix</keyword>
<accession>A0A7V4E520</accession>
<feature type="transmembrane region" description="Helical" evidence="1">
    <location>
        <begin position="212"/>
        <end position="231"/>
    </location>
</feature>
<evidence type="ECO:0000259" key="3">
    <source>
        <dbReference type="Pfam" id="PF20990"/>
    </source>
</evidence>
<feature type="transmembrane region" description="Helical" evidence="1">
    <location>
        <begin position="397"/>
        <end position="415"/>
    </location>
</feature>
<evidence type="ECO:0000259" key="2">
    <source>
        <dbReference type="Pfam" id="PF09972"/>
    </source>
</evidence>
<feature type="transmembrane region" description="Helical" evidence="1">
    <location>
        <begin position="370"/>
        <end position="391"/>
    </location>
</feature>
<dbReference type="AlphaFoldDB" id="A0A7V4E520"/>
<reference evidence="4" key="1">
    <citation type="journal article" date="2020" name="mSystems">
        <title>Genome- and Community-Level Interaction Insights into Carbon Utilization and Element Cycling Functions of Hydrothermarchaeota in Hydrothermal Sediment.</title>
        <authorList>
            <person name="Zhou Z."/>
            <person name="Liu Y."/>
            <person name="Xu W."/>
            <person name="Pan J."/>
            <person name="Luo Z.H."/>
            <person name="Li M."/>
        </authorList>
    </citation>
    <scope>NUCLEOTIDE SEQUENCE [LARGE SCALE GENOMIC DNA]</scope>
    <source>
        <strain evidence="4">SpSt-69</strain>
    </source>
</reference>
<keyword evidence="1" id="KW-0812">Transmembrane</keyword>
<organism evidence="4">
    <name type="scientific">candidate division WOR-3 bacterium</name>
    <dbReference type="NCBI Taxonomy" id="2052148"/>
    <lineage>
        <taxon>Bacteria</taxon>
        <taxon>Bacteria division WOR-3</taxon>
    </lineage>
</organism>
<dbReference type="InterPro" id="IPR048389">
    <property type="entry name" value="YciQ-like_C"/>
</dbReference>
<evidence type="ECO:0000313" key="4">
    <source>
        <dbReference type="EMBL" id="HGL16874.1"/>
    </source>
</evidence>
<protein>
    <submittedName>
        <fullName evidence="4">DUF2207 domain-containing protein</fullName>
    </submittedName>
</protein>
<feature type="domain" description="Predicted membrane protein YciQ-like C-terminal" evidence="3">
    <location>
        <begin position="248"/>
        <end position="479"/>
    </location>
</feature>
<feature type="domain" description="DUF2207" evidence="2">
    <location>
        <begin position="13"/>
        <end position="195"/>
    </location>
</feature>
<keyword evidence="1" id="KW-0472">Membrane</keyword>
<sequence length="543" mass="62111">MHIFFALLFSWYIKHFNVSLRLSSDNLLDVNETITVDFQKEQRHGIYRTIPVKFRGNELPLRVISAGCSDPQGTEWIWKRGLDYINIRIGNPYSYVSGVVTYYINYQVEYVVFDSLNFQYFIWNVTGNNWDVPIDSAICNIALPILPLEAKAFTGYWGERNEGAKIYIDSVQKYITITTTNSLGPYEGLTILLKFTANTFKIQNKVSKLINLLLKLWPLFIPLIALVILFIEWYKHGRDPYTGTVVVQYEPPKDLTPSESGTIFDERVDPRDITAEIVYLVLNGYIKMEEDKKDIILTKIKDCDENLKPHQCAILKSLFKNEYAEEDEKVVKLSSLKNRYYKEFTKISREIYKSLAERGYFKEDPETVRVSYFPIGIGISMGIVIVGQLLMKNSPSNFFIIYFSAILNFLIFAFFGRIMVAKTEKGAQALRYLRGLREFIHTVERERLKLFALDNPEMFKRLLPYAIAFGEEDKWGKVFEELFEEIKERVGVGYVRVHSFVPTTAYLNSTLYSVPHSKTGGRGGGFSGGFSGGGAGGGGGGAW</sequence>
<dbReference type="Pfam" id="PF09972">
    <property type="entry name" value="DUF2207"/>
    <property type="match status" value="1"/>
</dbReference>
<name>A0A7V4E520_UNCW3</name>
<proteinExistence type="predicted"/>